<feature type="region of interest" description="Disordered" evidence="1">
    <location>
        <begin position="159"/>
        <end position="228"/>
    </location>
</feature>
<comment type="caution">
    <text evidence="2">The sequence shown here is derived from an EMBL/GenBank/DDBJ whole genome shotgun (WGS) entry which is preliminary data.</text>
</comment>
<accession>A0AAD4MBT5</accession>
<feature type="compositionally biased region" description="Polar residues" evidence="1">
    <location>
        <begin position="271"/>
        <end position="280"/>
    </location>
</feature>
<organism evidence="2 3">
    <name type="scientific">Multifurca ochricompacta</name>
    <dbReference type="NCBI Taxonomy" id="376703"/>
    <lineage>
        <taxon>Eukaryota</taxon>
        <taxon>Fungi</taxon>
        <taxon>Dikarya</taxon>
        <taxon>Basidiomycota</taxon>
        <taxon>Agaricomycotina</taxon>
        <taxon>Agaricomycetes</taxon>
        <taxon>Russulales</taxon>
        <taxon>Russulaceae</taxon>
        <taxon>Multifurca</taxon>
    </lineage>
</organism>
<gene>
    <name evidence="2" type="ORF">B0F90DRAFT_1684050</name>
</gene>
<feature type="compositionally biased region" description="Polar residues" evidence="1">
    <location>
        <begin position="337"/>
        <end position="349"/>
    </location>
</feature>
<proteinExistence type="predicted"/>
<reference evidence="2" key="1">
    <citation type="journal article" date="2022" name="New Phytol.">
        <title>Evolutionary transition to the ectomycorrhizal habit in the genomes of a hyperdiverse lineage of mushroom-forming fungi.</title>
        <authorList>
            <person name="Looney B."/>
            <person name="Miyauchi S."/>
            <person name="Morin E."/>
            <person name="Drula E."/>
            <person name="Courty P.E."/>
            <person name="Kohler A."/>
            <person name="Kuo A."/>
            <person name="LaButti K."/>
            <person name="Pangilinan J."/>
            <person name="Lipzen A."/>
            <person name="Riley R."/>
            <person name="Andreopoulos W."/>
            <person name="He G."/>
            <person name="Johnson J."/>
            <person name="Nolan M."/>
            <person name="Tritt A."/>
            <person name="Barry K.W."/>
            <person name="Grigoriev I.V."/>
            <person name="Nagy L.G."/>
            <person name="Hibbett D."/>
            <person name="Henrissat B."/>
            <person name="Matheny P.B."/>
            <person name="Labbe J."/>
            <person name="Martin F.M."/>
        </authorList>
    </citation>
    <scope>NUCLEOTIDE SEQUENCE</scope>
    <source>
        <strain evidence="2">BPL690</strain>
    </source>
</reference>
<sequence length="384" mass="41444">MSLSANDSPTDIVPPPSYQLSQEDFDQKTLHAIQLSSSTAYPIIDGDGWPIYNAAAFEAVAESFEHYPPGSSSAGLIGADASRYERQTRSSYVKLAPSTHPMKTRSSERRRRNAQPDRELFSEPRIVTPPPPFTATGPSLDGPPFEEVVLSYHVQDSQAASLLEPPHPPPPQPRSLPVSRTTQPVALVHPPSQRFSDPQAQASSNPYPSRRIIPVQSDASPRPNPVSTITRVEFDPQMAYSPYGGIGHHTSIQGGPSAFYNHAVASQLTTNPTITSSTQPGHPDNVSSPYSSVYSPTTYRTQLATPSVSHSTPEERYTPHPHSFRFSTPVPPPPLAQQRSSTSLSSTGYAQPASGTGRGPLPPVPSSNVPLSHPRWTGSDPQLV</sequence>
<feature type="compositionally biased region" description="Low complexity" evidence="1">
    <location>
        <begin position="286"/>
        <end position="299"/>
    </location>
</feature>
<keyword evidence="3" id="KW-1185">Reference proteome</keyword>
<evidence type="ECO:0000313" key="3">
    <source>
        <dbReference type="Proteomes" id="UP001203297"/>
    </source>
</evidence>
<feature type="compositionally biased region" description="Pro residues" evidence="1">
    <location>
        <begin position="165"/>
        <end position="174"/>
    </location>
</feature>
<feature type="compositionally biased region" description="Polar residues" evidence="1">
    <location>
        <begin position="193"/>
        <end position="207"/>
    </location>
</feature>
<evidence type="ECO:0000313" key="2">
    <source>
        <dbReference type="EMBL" id="KAI0306984.1"/>
    </source>
</evidence>
<dbReference type="EMBL" id="WTXG01000002">
    <property type="protein sequence ID" value="KAI0306984.1"/>
    <property type="molecule type" value="Genomic_DNA"/>
</dbReference>
<feature type="region of interest" description="Disordered" evidence="1">
    <location>
        <begin position="1"/>
        <end position="20"/>
    </location>
</feature>
<feature type="region of interest" description="Disordered" evidence="1">
    <location>
        <begin position="88"/>
        <end position="144"/>
    </location>
</feature>
<name>A0AAD4MBT5_9AGAM</name>
<dbReference type="AlphaFoldDB" id="A0AAD4MBT5"/>
<protein>
    <submittedName>
        <fullName evidence="2">Uncharacterized protein</fullName>
    </submittedName>
</protein>
<evidence type="ECO:0000256" key="1">
    <source>
        <dbReference type="SAM" id="MobiDB-lite"/>
    </source>
</evidence>
<feature type="compositionally biased region" description="Polar residues" evidence="1">
    <location>
        <begin position="300"/>
        <end position="311"/>
    </location>
</feature>
<feature type="region of interest" description="Disordered" evidence="1">
    <location>
        <begin position="271"/>
        <end position="384"/>
    </location>
</feature>
<dbReference type="Proteomes" id="UP001203297">
    <property type="component" value="Unassembled WGS sequence"/>
</dbReference>